<sequence>MILVDTVIWADHFGKPDARLMGLLEEDEVHIHPHIIGELALGNLRQHDIVIGYLQRLPQSVVASDKEVLATIRLHRLSGSGIGYSDAHIMASVLQSPGMLLWTRDRRLNAVVHRFGRGWTSD</sequence>
<dbReference type="InterPro" id="IPR029060">
    <property type="entry name" value="PIN-like_dom_sf"/>
</dbReference>
<dbReference type="RefSeq" id="WP_306835720.1">
    <property type="nucleotide sequence ID" value="NZ_JAUSRF010000009.1"/>
</dbReference>
<keyword evidence="2" id="KW-1185">Reference proteome</keyword>
<dbReference type="EMBL" id="JAUSRF010000009">
    <property type="protein sequence ID" value="MDP9838144.1"/>
    <property type="molecule type" value="Genomic_DNA"/>
</dbReference>
<comment type="caution">
    <text evidence="1">The sequence shown here is derived from an EMBL/GenBank/DDBJ whole genome shotgun (WGS) entry which is preliminary data.</text>
</comment>
<dbReference type="SUPFAM" id="SSF88723">
    <property type="entry name" value="PIN domain-like"/>
    <property type="match status" value="1"/>
</dbReference>
<proteinExistence type="predicted"/>
<dbReference type="Gene3D" id="3.40.50.1010">
    <property type="entry name" value="5'-nuclease"/>
    <property type="match status" value="1"/>
</dbReference>
<protein>
    <submittedName>
        <fullName evidence="1">Nucleic acid-binding protein</fullName>
    </submittedName>
</protein>
<evidence type="ECO:0000313" key="1">
    <source>
        <dbReference type="EMBL" id="MDP9838144.1"/>
    </source>
</evidence>
<accession>A0ABT9PW95</accession>
<reference evidence="1 2" key="1">
    <citation type="submission" date="2023-07" db="EMBL/GenBank/DDBJ databases">
        <title>Sorghum-associated microbial communities from plants grown in Nebraska, USA.</title>
        <authorList>
            <person name="Schachtman D."/>
        </authorList>
    </citation>
    <scope>NUCLEOTIDE SEQUENCE [LARGE SCALE GENOMIC DNA]</scope>
    <source>
        <strain evidence="1 2">DS1307</strain>
    </source>
</reference>
<evidence type="ECO:0000313" key="2">
    <source>
        <dbReference type="Proteomes" id="UP001241472"/>
    </source>
</evidence>
<gene>
    <name evidence="1" type="ORF">J2T09_002911</name>
</gene>
<name>A0ABT9PW95_9HYPH</name>
<dbReference type="Proteomes" id="UP001241472">
    <property type="component" value="Unassembled WGS sequence"/>
</dbReference>
<organism evidence="1 2">
    <name type="scientific">Neorhizobium huautlense</name>
    <dbReference type="NCBI Taxonomy" id="67774"/>
    <lineage>
        <taxon>Bacteria</taxon>
        <taxon>Pseudomonadati</taxon>
        <taxon>Pseudomonadota</taxon>
        <taxon>Alphaproteobacteria</taxon>
        <taxon>Hyphomicrobiales</taxon>
        <taxon>Rhizobiaceae</taxon>
        <taxon>Rhizobium/Agrobacterium group</taxon>
        <taxon>Neorhizobium</taxon>
    </lineage>
</organism>